<name>A0A5C3MPB9_9AGAM</name>
<keyword evidence="2" id="KW-0732">Signal</keyword>
<keyword evidence="4" id="KW-1185">Reference proteome</keyword>
<sequence>MPRGFLTLLLATVAGLIVSLAGAQSTELFIPALEDLGPVSVSEIGVGSDGRTTWAVAPGTAEGTNSPQLPVTATLVEGPNDAVVSYSFIDEVAISCAITASIGDCNIQITGSDTSTVTTVTGTLTKVNAALATTAASASLSTATALISGSLTGSGPSQTSSGVPSATRSNGALRGRSVFAAAMGVIAACFSFCIQ</sequence>
<evidence type="ECO:0000313" key="3">
    <source>
        <dbReference type="EMBL" id="TFK46635.1"/>
    </source>
</evidence>
<dbReference type="AlphaFoldDB" id="A0A5C3MPB9"/>
<evidence type="ECO:0000256" key="1">
    <source>
        <dbReference type="SAM" id="MobiDB-lite"/>
    </source>
</evidence>
<dbReference type="Proteomes" id="UP000305948">
    <property type="component" value="Unassembled WGS sequence"/>
</dbReference>
<reference evidence="3 4" key="1">
    <citation type="journal article" date="2019" name="Nat. Ecol. Evol.">
        <title>Megaphylogeny resolves global patterns of mushroom evolution.</title>
        <authorList>
            <person name="Varga T."/>
            <person name="Krizsan K."/>
            <person name="Foldi C."/>
            <person name="Dima B."/>
            <person name="Sanchez-Garcia M."/>
            <person name="Sanchez-Ramirez S."/>
            <person name="Szollosi G.J."/>
            <person name="Szarkandi J.G."/>
            <person name="Papp V."/>
            <person name="Albert L."/>
            <person name="Andreopoulos W."/>
            <person name="Angelini C."/>
            <person name="Antonin V."/>
            <person name="Barry K.W."/>
            <person name="Bougher N.L."/>
            <person name="Buchanan P."/>
            <person name="Buyck B."/>
            <person name="Bense V."/>
            <person name="Catcheside P."/>
            <person name="Chovatia M."/>
            <person name="Cooper J."/>
            <person name="Damon W."/>
            <person name="Desjardin D."/>
            <person name="Finy P."/>
            <person name="Geml J."/>
            <person name="Haridas S."/>
            <person name="Hughes K."/>
            <person name="Justo A."/>
            <person name="Karasinski D."/>
            <person name="Kautmanova I."/>
            <person name="Kiss B."/>
            <person name="Kocsube S."/>
            <person name="Kotiranta H."/>
            <person name="LaButti K.M."/>
            <person name="Lechner B.E."/>
            <person name="Liimatainen K."/>
            <person name="Lipzen A."/>
            <person name="Lukacs Z."/>
            <person name="Mihaltcheva S."/>
            <person name="Morgado L.N."/>
            <person name="Niskanen T."/>
            <person name="Noordeloos M.E."/>
            <person name="Ohm R.A."/>
            <person name="Ortiz-Santana B."/>
            <person name="Ovrebo C."/>
            <person name="Racz N."/>
            <person name="Riley R."/>
            <person name="Savchenko A."/>
            <person name="Shiryaev A."/>
            <person name="Soop K."/>
            <person name="Spirin V."/>
            <person name="Szebenyi C."/>
            <person name="Tomsovsky M."/>
            <person name="Tulloss R.E."/>
            <person name="Uehling J."/>
            <person name="Grigoriev I.V."/>
            <person name="Vagvolgyi C."/>
            <person name="Papp T."/>
            <person name="Martin F.M."/>
            <person name="Miettinen O."/>
            <person name="Hibbett D.S."/>
            <person name="Nagy L.G."/>
        </authorList>
    </citation>
    <scope>NUCLEOTIDE SEQUENCE [LARGE SCALE GENOMIC DNA]</scope>
    <source>
        <strain evidence="3 4">OMC1185</strain>
    </source>
</reference>
<feature type="compositionally biased region" description="Polar residues" evidence="1">
    <location>
        <begin position="153"/>
        <end position="169"/>
    </location>
</feature>
<proteinExistence type="predicted"/>
<dbReference type="OrthoDB" id="4991875at2759"/>
<dbReference type="EMBL" id="ML213528">
    <property type="protein sequence ID" value="TFK46635.1"/>
    <property type="molecule type" value="Genomic_DNA"/>
</dbReference>
<evidence type="ECO:0000256" key="2">
    <source>
        <dbReference type="SAM" id="SignalP"/>
    </source>
</evidence>
<dbReference type="STRING" id="5364.A0A5C3MPB9"/>
<evidence type="ECO:0008006" key="5">
    <source>
        <dbReference type="Google" id="ProtNLM"/>
    </source>
</evidence>
<organism evidence="3 4">
    <name type="scientific">Heliocybe sulcata</name>
    <dbReference type="NCBI Taxonomy" id="5364"/>
    <lineage>
        <taxon>Eukaryota</taxon>
        <taxon>Fungi</taxon>
        <taxon>Dikarya</taxon>
        <taxon>Basidiomycota</taxon>
        <taxon>Agaricomycotina</taxon>
        <taxon>Agaricomycetes</taxon>
        <taxon>Gloeophyllales</taxon>
        <taxon>Gloeophyllaceae</taxon>
        <taxon>Heliocybe</taxon>
    </lineage>
</organism>
<accession>A0A5C3MPB9</accession>
<protein>
    <recommendedName>
        <fullName evidence="5">GPI anchored protein</fullName>
    </recommendedName>
</protein>
<evidence type="ECO:0000313" key="4">
    <source>
        <dbReference type="Proteomes" id="UP000305948"/>
    </source>
</evidence>
<gene>
    <name evidence="3" type="ORF">OE88DRAFT_1667251</name>
</gene>
<feature type="signal peptide" evidence="2">
    <location>
        <begin position="1"/>
        <end position="23"/>
    </location>
</feature>
<feature type="chain" id="PRO_5023026136" description="GPI anchored protein" evidence="2">
    <location>
        <begin position="24"/>
        <end position="195"/>
    </location>
</feature>
<feature type="region of interest" description="Disordered" evidence="1">
    <location>
        <begin position="150"/>
        <end position="169"/>
    </location>
</feature>